<sequence>MGWTRDRLDIRVRLHTGARLVTKDMLDTGVRLVPRDRLDTKNGLDGRVRPEPDTEARLDSKAGLDK</sequence>
<gene>
    <name evidence="2" type="ORF">S12H4_03857</name>
</gene>
<dbReference type="AlphaFoldDB" id="X1QVH8"/>
<proteinExistence type="predicted"/>
<reference evidence="2" key="1">
    <citation type="journal article" date="2014" name="Front. Microbiol.">
        <title>High frequency of phylogenetically diverse reductive dehalogenase-homologous genes in deep subseafloor sedimentary metagenomes.</title>
        <authorList>
            <person name="Kawai M."/>
            <person name="Futagami T."/>
            <person name="Toyoda A."/>
            <person name="Takaki Y."/>
            <person name="Nishi S."/>
            <person name="Hori S."/>
            <person name="Arai W."/>
            <person name="Tsubouchi T."/>
            <person name="Morono Y."/>
            <person name="Uchiyama I."/>
            <person name="Ito T."/>
            <person name="Fujiyama A."/>
            <person name="Inagaki F."/>
            <person name="Takami H."/>
        </authorList>
    </citation>
    <scope>NUCLEOTIDE SEQUENCE</scope>
    <source>
        <strain evidence="2">Expedition CK06-06</strain>
    </source>
</reference>
<organism evidence="2">
    <name type="scientific">marine sediment metagenome</name>
    <dbReference type="NCBI Taxonomy" id="412755"/>
    <lineage>
        <taxon>unclassified sequences</taxon>
        <taxon>metagenomes</taxon>
        <taxon>ecological metagenomes</taxon>
    </lineage>
</organism>
<dbReference type="EMBL" id="BARW01001131">
    <property type="protein sequence ID" value="GAI72273.1"/>
    <property type="molecule type" value="Genomic_DNA"/>
</dbReference>
<comment type="caution">
    <text evidence="2">The sequence shown here is derived from an EMBL/GenBank/DDBJ whole genome shotgun (WGS) entry which is preliminary data.</text>
</comment>
<protein>
    <submittedName>
        <fullName evidence="2">Uncharacterized protein</fullName>
    </submittedName>
</protein>
<name>X1QVH8_9ZZZZ</name>
<feature type="region of interest" description="Disordered" evidence="1">
    <location>
        <begin position="38"/>
        <end position="66"/>
    </location>
</feature>
<accession>X1QVH8</accession>
<evidence type="ECO:0000313" key="2">
    <source>
        <dbReference type="EMBL" id="GAI72273.1"/>
    </source>
</evidence>
<feature type="non-terminal residue" evidence="2">
    <location>
        <position position="66"/>
    </location>
</feature>
<evidence type="ECO:0000256" key="1">
    <source>
        <dbReference type="SAM" id="MobiDB-lite"/>
    </source>
</evidence>